<dbReference type="EMBL" id="JAVDVC010000010">
    <property type="protein sequence ID" value="MDR6960681.1"/>
    <property type="molecule type" value="Genomic_DNA"/>
</dbReference>
<dbReference type="PANTHER" id="PTHR47495">
    <property type="entry name" value="ALDEHYDE DEHYDROGENASE"/>
    <property type="match status" value="1"/>
</dbReference>
<feature type="domain" description="Aldehyde oxidase/xanthine dehydrogenase a/b hammerhead" evidence="2">
    <location>
        <begin position="221"/>
        <end position="310"/>
    </location>
</feature>
<dbReference type="Proteomes" id="UP001252613">
    <property type="component" value="Unassembled WGS sequence"/>
</dbReference>
<dbReference type="InterPro" id="IPR019546">
    <property type="entry name" value="TAT_signal_bac_arc"/>
</dbReference>
<dbReference type="InterPro" id="IPR052516">
    <property type="entry name" value="N-heterocyclic_Hydroxylase"/>
</dbReference>
<dbReference type="InterPro" id="IPR008274">
    <property type="entry name" value="AldOxase/xan_DH_MoCoBD1"/>
</dbReference>
<dbReference type="PIRSF" id="PIRSF036389">
    <property type="entry name" value="IOR_B"/>
    <property type="match status" value="1"/>
</dbReference>
<dbReference type="RefSeq" id="WP_310365856.1">
    <property type="nucleotide sequence ID" value="NZ_JAVDVC010000010.1"/>
</dbReference>
<dbReference type="EC" id="1.3.99.16" evidence="3"/>
<dbReference type="InterPro" id="IPR046867">
    <property type="entry name" value="AldOxase/xan_DH_MoCoBD2"/>
</dbReference>
<dbReference type="PROSITE" id="PS51318">
    <property type="entry name" value="TAT"/>
    <property type="match status" value="1"/>
</dbReference>
<organism evidence="3 4">
    <name type="scientific">Pseudomonas brassicacearum</name>
    <dbReference type="NCBI Taxonomy" id="930166"/>
    <lineage>
        <taxon>Bacteria</taxon>
        <taxon>Pseudomonadati</taxon>
        <taxon>Pseudomonadota</taxon>
        <taxon>Gammaproteobacteria</taxon>
        <taxon>Pseudomonadales</taxon>
        <taxon>Pseudomonadaceae</taxon>
        <taxon>Pseudomonas</taxon>
    </lineage>
</organism>
<dbReference type="Gene3D" id="3.30.365.10">
    <property type="entry name" value="Aldehyde oxidase/xanthine dehydrogenase, molybdopterin binding domain"/>
    <property type="match status" value="4"/>
</dbReference>
<proteinExistence type="predicted"/>
<keyword evidence="1" id="KW-0732">Signal</keyword>
<dbReference type="SUPFAM" id="SSF56003">
    <property type="entry name" value="Molybdenum cofactor-binding domain"/>
    <property type="match status" value="2"/>
</dbReference>
<dbReference type="GO" id="GO:0047121">
    <property type="term" value="F:isoquinoline 1-oxidoreductase activity"/>
    <property type="evidence" value="ECO:0007669"/>
    <property type="project" value="UniProtKB-EC"/>
</dbReference>
<dbReference type="NCBIfam" id="TIGR01409">
    <property type="entry name" value="TAT_signal_seq"/>
    <property type="match status" value="1"/>
</dbReference>
<dbReference type="AlphaFoldDB" id="A0AAW8MFR2"/>
<dbReference type="Pfam" id="PF20256">
    <property type="entry name" value="MoCoBD_2"/>
    <property type="match status" value="2"/>
</dbReference>
<dbReference type="InterPro" id="IPR037165">
    <property type="entry name" value="AldOxase/xan_DH_Mopterin-bd_sf"/>
</dbReference>
<protein>
    <submittedName>
        <fullName evidence="3">Isoquinoline 1-oxidoreductase beta subunit</fullName>
        <ecNumber evidence="3">1.3.99.16</ecNumber>
    </submittedName>
</protein>
<sequence length="771" mass="83419">MSRLPNDFVLSNLSRRGFLKGASATGVLVLAASWGLQDAFAEEKKYGAEGMPHGAIDDPKVYVSIAADGSVTVICNRSEMGQGVRTSLSMVVADELDADWARVLVKQAPADEARFGNQDTDGSRSMRHWYEPMRRCGAAARTMLEQAAAAQWNVPVGECRAQLHKVLHQPSGRELGYGALAAAASALPVPARDSLRLKQPSEFRYIGKEASRAIDGEDIVNGRAVFGADVHFDGMLYAVIARPPVYGGKVKTVDSSAALKVPGVVKVVQIEGRPLPSEFQPLGGVAVLAKNTWAAIKGREALKIEWDDGPNAGYDSIAYRKELEAAALKPGKVVRSSGDLDDALAKADSTLEASYYLPHLSQSPMEPMVAVARFKDGQCEAWAPSQAPQVTRERVAERLGIAFEKVTVNITLLGGGFGRKSKPDFVVEAAVLAKEFPGQAVRVQWTREDDIHHSYFHTVSAEYLKAGLNQDGMPSGWLHRTVAPSITALFAPGMTHEAPFEIGMGVTNMAYAIPNLRLENPEAVAHARVGWYRSVSNIPHGFAIQSFIDELAHKAGQDPLKYQLKLLGPDRKIDPRTLSEEWNYGESPERYPIDTARIRTVLETAAKAAGWGRELPKGRGLGLAVHYSFVTYVAAVLEVEVKDDGTVIVHKADIAVDCGPQINPERIRSQFEGACVMGLGNAMVGEISFKDGKVQQDNFHMYEVARMSLAPKEVAVHLVTPLGEVPLGGVGEPGVPPIAPALCNAIFAATGQRIRSLPVRYQLQGWQQAKA</sequence>
<comment type="caution">
    <text evidence="3">The sequence shown here is derived from an EMBL/GenBank/DDBJ whole genome shotgun (WGS) entry which is preliminary data.</text>
</comment>
<dbReference type="PANTHER" id="PTHR47495:SF3">
    <property type="entry name" value="BLR6219 PROTEIN"/>
    <property type="match status" value="1"/>
</dbReference>
<gene>
    <name evidence="3" type="ORF">J2W43_004686</name>
</gene>
<evidence type="ECO:0000313" key="4">
    <source>
        <dbReference type="Proteomes" id="UP001252613"/>
    </source>
</evidence>
<dbReference type="InterPro" id="IPR012368">
    <property type="entry name" value="OxRdtase_Mopterin-bd_su_IorB"/>
</dbReference>
<dbReference type="InterPro" id="IPR000674">
    <property type="entry name" value="Ald_Oxase/Xan_DH_a/b"/>
</dbReference>
<keyword evidence="3" id="KW-0560">Oxidoreductase</keyword>
<dbReference type="Pfam" id="PF02738">
    <property type="entry name" value="MoCoBD_1"/>
    <property type="match status" value="1"/>
</dbReference>
<name>A0AAW8MFR2_9PSED</name>
<evidence type="ECO:0000256" key="1">
    <source>
        <dbReference type="ARBA" id="ARBA00022729"/>
    </source>
</evidence>
<dbReference type="Gene3D" id="3.90.1170.50">
    <property type="entry name" value="Aldehyde oxidase/xanthine dehydrogenase, a/b hammerhead"/>
    <property type="match status" value="1"/>
</dbReference>
<evidence type="ECO:0000259" key="2">
    <source>
        <dbReference type="SMART" id="SM01008"/>
    </source>
</evidence>
<dbReference type="InterPro" id="IPR006311">
    <property type="entry name" value="TAT_signal"/>
</dbReference>
<reference evidence="3" key="1">
    <citation type="submission" date="2023-07" db="EMBL/GenBank/DDBJ databases">
        <title>Sorghum-associated microbial communities from plants grown in Nebraska, USA.</title>
        <authorList>
            <person name="Schachtman D."/>
        </authorList>
    </citation>
    <scope>NUCLEOTIDE SEQUENCE</scope>
    <source>
        <strain evidence="3">3432</strain>
    </source>
</reference>
<accession>A0AAW8MFR2</accession>
<evidence type="ECO:0000313" key="3">
    <source>
        <dbReference type="EMBL" id="MDR6960681.1"/>
    </source>
</evidence>
<dbReference type="SMART" id="SM01008">
    <property type="entry name" value="Ald_Xan_dh_C"/>
    <property type="match status" value="1"/>
</dbReference>